<feature type="region of interest" description="Disordered" evidence="1">
    <location>
        <begin position="97"/>
        <end position="125"/>
    </location>
</feature>
<evidence type="ECO:0000313" key="2">
    <source>
        <dbReference type="EMBL" id="KOM57490.1"/>
    </source>
</evidence>
<feature type="compositionally biased region" description="Basic residues" evidence="1">
    <location>
        <begin position="105"/>
        <end position="119"/>
    </location>
</feature>
<organism evidence="2 3">
    <name type="scientific">Phaseolus angularis</name>
    <name type="common">Azuki bean</name>
    <name type="synonym">Vigna angularis</name>
    <dbReference type="NCBI Taxonomy" id="3914"/>
    <lineage>
        <taxon>Eukaryota</taxon>
        <taxon>Viridiplantae</taxon>
        <taxon>Streptophyta</taxon>
        <taxon>Embryophyta</taxon>
        <taxon>Tracheophyta</taxon>
        <taxon>Spermatophyta</taxon>
        <taxon>Magnoliopsida</taxon>
        <taxon>eudicotyledons</taxon>
        <taxon>Gunneridae</taxon>
        <taxon>Pentapetalae</taxon>
        <taxon>rosids</taxon>
        <taxon>fabids</taxon>
        <taxon>Fabales</taxon>
        <taxon>Fabaceae</taxon>
        <taxon>Papilionoideae</taxon>
        <taxon>50 kb inversion clade</taxon>
        <taxon>NPAAA clade</taxon>
        <taxon>indigoferoid/millettioid clade</taxon>
        <taxon>Phaseoleae</taxon>
        <taxon>Vigna</taxon>
    </lineage>
</organism>
<proteinExistence type="predicted"/>
<evidence type="ECO:0000313" key="3">
    <source>
        <dbReference type="Proteomes" id="UP000053144"/>
    </source>
</evidence>
<sequence>MIGIIGFGKERDVKTKLQRHHQNRKSPPKAAVRTAIRVHLHLGSSLAIFRNHAAYCFSKIVPQRFNTHQPPRPSSRFSSILVVATASNHHHQIASVTAARPSRRDLHRHPPSPRQSCRRSKGEALPQSETLILGGKGADTCQHLIGSSSSGQSWSTSLLWSKSGQLRGFLAISETQKGLKCR</sequence>
<dbReference type="EMBL" id="CM003381">
    <property type="protein sequence ID" value="KOM57490.1"/>
    <property type="molecule type" value="Genomic_DNA"/>
</dbReference>
<accession>A0A0L9VR11</accession>
<dbReference type="Gramene" id="KOM57490">
    <property type="protein sequence ID" value="KOM57490"/>
    <property type="gene ID" value="LR48_Vigan11g052300"/>
</dbReference>
<dbReference type="Proteomes" id="UP000053144">
    <property type="component" value="Chromosome 11"/>
</dbReference>
<name>A0A0L9VR11_PHAAN</name>
<reference evidence="3" key="1">
    <citation type="journal article" date="2015" name="Proc. Natl. Acad. Sci. U.S.A.">
        <title>Genome sequencing of adzuki bean (Vigna angularis) provides insight into high starch and low fat accumulation and domestication.</title>
        <authorList>
            <person name="Yang K."/>
            <person name="Tian Z."/>
            <person name="Chen C."/>
            <person name="Luo L."/>
            <person name="Zhao B."/>
            <person name="Wang Z."/>
            <person name="Yu L."/>
            <person name="Li Y."/>
            <person name="Sun Y."/>
            <person name="Li W."/>
            <person name="Chen Y."/>
            <person name="Li Y."/>
            <person name="Zhang Y."/>
            <person name="Ai D."/>
            <person name="Zhao J."/>
            <person name="Shang C."/>
            <person name="Ma Y."/>
            <person name="Wu B."/>
            <person name="Wang M."/>
            <person name="Gao L."/>
            <person name="Sun D."/>
            <person name="Zhang P."/>
            <person name="Guo F."/>
            <person name="Wang W."/>
            <person name="Li Y."/>
            <person name="Wang J."/>
            <person name="Varshney R.K."/>
            <person name="Wang J."/>
            <person name="Ling H.Q."/>
            <person name="Wan P."/>
        </authorList>
    </citation>
    <scope>NUCLEOTIDE SEQUENCE</scope>
    <source>
        <strain evidence="3">cv. Jingnong 6</strain>
    </source>
</reference>
<gene>
    <name evidence="2" type="ORF">LR48_Vigan11g052300</name>
</gene>
<evidence type="ECO:0000256" key="1">
    <source>
        <dbReference type="SAM" id="MobiDB-lite"/>
    </source>
</evidence>
<dbReference type="AlphaFoldDB" id="A0A0L9VR11"/>
<protein>
    <submittedName>
        <fullName evidence="2">Uncharacterized protein</fullName>
    </submittedName>
</protein>